<comment type="caution">
    <text evidence="4">The sequence shown here is derived from an EMBL/GenBank/DDBJ whole genome shotgun (WGS) entry which is preliminary data.</text>
</comment>
<dbReference type="PROSITE" id="PS50977">
    <property type="entry name" value="HTH_TETR_2"/>
    <property type="match status" value="1"/>
</dbReference>
<dbReference type="InterPro" id="IPR001647">
    <property type="entry name" value="HTH_TetR"/>
</dbReference>
<evidence type="ECO:0000256" key="1">
    <source>
        <dbReference type="ARBA" id="ARBA00023125"/>
    </source>
</evidence>
<feature type="DNA-binding region" description="H-T-H motif" evidence="2">
    <location>
        <begin position="39"/>
        <end position="58"/>
    </location>
</feature>
<dbReference type="InterPro" id="IPR009057">
    <property type="entry name" value="Homeodomain-like_sf"/>
</dbReference>
<proteinExistence type="predicted"/>
<dbReference type="GO" id="GO:0003677">
    <property type="term" value="F:DNA binding"/>
    <property type="evidence" value="ECO:0007669"/>
    <property type="project" value="UniProtKB-UniRule"/>
</dbReference>
<reference evidence="4" key="2">
    <citation type="submission" date="2021-04" db="EMBL/GenBank/DDBJ databases">
        <authorList>
            <person name="Liu J."/>
        </authorList>
    </citation>
    <scope>NUCLEOTIDE SEQUENCE</scope>
    <source>
        <strain evidence="4">BAD-6</strain>
    </source>
</reference>
<evidence type="ECO:0000313" key="5">
    <source>
        <dbReference type="Proteomes" id="UP000675664"/>
    </source>
</evidence>
<gene>
    <name evidence="4" type="ORF">KCX82_22370</name>
</gene>
<dbReference type="AlphaFoldDB" id="A0A8J7W526"/>
<dbReference type="EMBL" id="JAGSND010000038">
    <property type="protein sequence ID" value="MBR0600619.1"/>
    <property type="molecule type" value="Genomic_DNA"/>
</dbReference>
<accession>A0A8J7W526</accession>
<evidence type="ECO:0000256" key="2">
    <source>
        <dbReference type="PROSITE-ProRule" id="PRU00335"/>
    </source>
</evidence>
<dbReference type="Pfam" id="PF00440">
    <property type="entry name" value="TetR_N"/>
    <property type="match status" value="1"/>
</dbReference>
<dbReference type="Proteomes" id="UP000675664">
    <property type="component" value="Unassembled WGS sequence"/>
</dbReference>
<evidence type="ECO:0000259" key="3">
    <source>
        <dbReference type="PROSITE" id="PS50977"/>
    </source>
</evidence>
<keyword evidence="1 2" id="KW-0238">DNA-binding</keyword>
<dbReference type="SUPFAM" id="SSF46689">
    <property type="entry name" value="Homeodomain-like"/>
    <property type="match status" value="1"/>
</dbReference>
<dbReference type="PRINTS" id="PR00455">
    <property type="entry name" value="HTHTETR"/>
</dbReference>
<keyword evidence="5" id="KW-1185">Reference proteome</keyword>
<reference evidence="4" key="1">
    <citation type="submission" date="2021-04" db="EMBL/GenBank/DDBJ databases">
        <title>Sinoanaerobacter chloroacetimidivorans sp. nov., an obligate anaerobic bacterium isolated from anaerobic sludge.</title>
        <authorList>
            <person name="Bao Y."/>
        </authorList>
    </citation>
    <scope>NUCLEOTIDE SEQUENCE</scope>
    <source>
        <strain evidence="4">BAD-6</strain>
    </source>
</reference>
<evidence type="ECO:0000313" key="4">
    <source>
        <dbReference type="EMBL" id="MBR0600619.1"/>
    </source>
</evidence>
<name>A0A8J7W526_9FIRM</name>
<dbReference type="PANTHER" id="PTHR43479:SF11">
    <property type="entry name" value="ACREF_ENVCD OPERON REPRESSOR-RELATED"/>
    <property type="match status" value="1"/>
</dbReference>
<dbReference type="InterPro" id="IPR050624">
    <property type="entry name" value="HTH-type_Tx_Regulator"/>
</dbReference>
<protein>
    <submittedName>
        <fullName evidence="4">TetR/AcrR family transcriptional regulator</fullName>
    </submittedName>
</protein>
<feature type="domain" description="HTH tetR-type" evidence="3">
    <location>
        <begin position="16"/>
        <end position="76"/>
    </location>
</feature>
<dbReference type="RefSeq" id="WP_227020701.1">
    <property type="nucleotide sequence ID" value="NZ_JAGSND010000038.1"/>
</dbReference>
<sequence length="203" mass="23991">MTKEIAKDEKQSLKRNRMKKYFLEAAKEIIMKEGVENVSVRKVANLAGYSYATIYNYFADVNELLWDVKEFMIHDLIDFIQKEMQQTKYDIHGIKTLFKIYIAYYIQNPAIFKFFYLHPLIRPNKTGDSTEKDPDFQSLWAETFKGFVTEGIIDAKDIEVIAKIFIYAMHGMLTLNISYHEEMNEESIYEDIEKIADYLLTKK</sequence>
<dbReference type="Gene3D" id="1.10.357.10">
    <property type="entry name" value="Tetracycline Repressor, domain 2"/>
    <property type="match status" value="1"/>
</dbReference>
<organism evidence="4 5">
    <name type="scientific">Sinanaerobacter chloroacetimidivorans</name>
    <dbReference type="NCBI Taxonomy" id="2818044"/>
    <lineage>
        <taxon>Bacteria</taxon>
        <taxon>Bacillati</taxon>
        <taxon>Bacillota</taxon>
        <taxon>Clostridia</taxon>
        <taxon>Peptostreptococcales</taxon>
        <taxon>Anaerovoracaceae</taxon>
        <taxon>Sinanaerobacter</taxon>
    </lineage>
</organism>
<dbReference type="PANTHER" id="PTHR43479">
    <property type="entry name" value="ACREF/ENVCD OPERON REPRESSOR-RELATED"/>
    <property type="match status" value="1"/>
</dbReference>